<dbReference type="Proteomes" id="UP000028302">
    <property type="component" value="Unassembled WGS sequence"/>
</dbReference>
<dbReference type="OrthoDB" id="9813383at2"/>
<dbReference type="PATRIC" id="fig|1304275.5.peg.2133"/>
<accession>A0A084IKP4</accession>
<keyword evidence="2" id="KW-1185">Reference proteome</keyword>
<dbReference type="InterPro" id="IPR044668">
    <property type="entry name" value="PuuD-like"/>
</dbReference>
<dbReference type="SUPFAM" id="SSF52317">
    <property type="entry name" value="Class I glutamine amidotransferase-like"/>
    <property type="match status" value="1"/>
</dbReference>
<dbReference type="InterPro" id="IPR011697">
    <property type="entry name" value="Peptidase_C26"/>
</dbReference>
<dbReference type="PANTHER" id="PTHR43235">
    <property type="entry name" value="GLUTAMINE AMIDOTRANSFERASE PB2B2.05-RELATED"/>
    <property type="match status" value="1"/>
</dbReference>
<dbReference type="STRING" id="1304275.C41B8_10470"/>
<dbReference type="GO" id="GO:0016811">
    <property type="term" value="F:hydrolase activity, acting on carbon-nitrogen (but not peptide) bonds, in linear amides"/>
    <property type="evidence" value="ECO:0007669"/>
    <property type="project" value="InterPro"/>
</dbReference>
<dbReference type="EMBL" id="APNK01000014">
    <property type="protein sequence ID" value="KEZ77278.1"/>
    <property type="molecule type" value="Genomic_DNA"/>
</dbReference>
<dbReference type="eggNOG" id="COG2071">
    <property type="taxonomic scope" value="Bacteria"/>
</dbReference>
<dbReference type="PANTHER" id="PTHR43235:SF1">
    <property type="entry name" value="GLUTAMINE AMIDOTRANSFERASE PB2B2.05-RELATED"/>
    <property type="match status" value="1"/>
</dbReference>
<dbReference type="InterPro" id="IPR029062">
    <property type="entry name" value="Class_I_gatase-like"/>
</dbReference>
<dbReference type="GO" id="GO:0005829">
    <property type="term" value="C:cytosol"/>
    <property type="evidence" value="ECO:0007669"/>
    <property type="project" value="TreeGrafter"/>
</dbReference>
<evidence type="ECO:0000313" key="1">
    <source>
        <dbReference type="EMBL" id="KEZ77278.1"/>
    </source>
</evidence>
<comment type="caution">
    <text evidence="1">The sequence shown here is derived from an EMBL/GenBank/DDBJ whole genome shotgun (WGS) entry which is preliminary data.</text>
</comment>
<evidence type="ECO:0000313" key="2">
    <source>
        <dbReference type="Proteomes" id="UP000028302"/>
    </source>
</evidence>
<dbReference type="AlphaFoldDB" id="A0A084IKP4"/>
<dbReference type="PROSITE" id="PS51273">
    <property type="entry name" value="GATASE_TYPE_1"/>
    <property type="match status" value="1"/>
</dbReference>
<dbReference type="Pfam" id="PF07722">
    <property type="entry name" value="Peptidase_C26"/>
    <property type="match status" value="1"/>
</dbReference>
<dbReference type="CDD" id="cd01745">
    <property type="entry name" value="GATase1_2"/>
    <property type="match status" value="1"/>
</dbReference>
<dbReference type="Gene3D" id="3.40.50.880">
    <property type="match status" value="1"/>
</dbReference>
<name>A0A084IKP4_SALHC</name>
<dbReference type="RefSeq" id="WP_037337635.1">
    <property type="nucleotide sequence ID" value="NZ_APNK01000014.1"/>
</dbReference>
<protein>
    <submittedName>
        <fullName evidence="1">Peptidase C26</fullName>
    </submittedName>
</protein>
<reference evidence="1 2" key="1">
    <citation type="submission" date="2013-03" db="EMBL/GenBank/DDBJ databases">
        <title>Salinisphaera hydrothermalis C41B8 Genome Sequencing.</title>
        <authorList>
            <person name="Li C."/>
            <person name="Lai Q."/>
            <person name="Shao Z."/>
        </authorList>
    </citation>
    <scope>NUCLEOTIDE SEQUENCE [LARGE SCALE GENOMIC DNA]</scope>
    <source>
        <strain evidence="1 2">C41B8</strain>
    </source>
</reference>
<gene>
    <name evidence="1" type="ORF">C41B8_10470</name>
</gene>
<sequence length="223" mass="23917">MSRPRIAVTGKASRWAPGWWCAGLAIVLAGGWPVRATPTRPWPRDVAGVVIGGGDDIASDWYAASVETDQGADRARDAFELEAIRVARAGRQPILGICRGAQLLNVAAGGSLHADITPRRRSTSARANPLPCKTIVIRSATGLARVLGVSRLRVNGLHHQAVDRLGQGLIIAARDADGFVQAIEDRAGAPVLGVQWHPEYLIYRRASRRLFTALVTVARQRGS</sequence>
<organism evidence="1 2">
    <name type="scientific">Salinisphaera hydrothermalis (strain C41B8)</name>
    <dbReference type="NCBI Taxonomy" id="1304275"/>
    <lineage>
        <taxon>Bacteria</taxon>
        <taxon>Pseudomonadati</taxon>
        <taxon>Pseudomonadota</taxon>
        <taxon>Gammaproteobacteria</taxon>
        <taxon>Salinisphaerales</taxon>
        <taxon>Salinisphaeraceae</taxon>
        <taxon>Salinisphaera</taxon>
    </lineage>
</organism>
<proteinExistence type="predicted"/>